<evidence type="ECO:0000256" key="1">
    <source>
        <dbReference type="SAM" id="Phobius"/>
    </source>
</evidence>
<reference evidence="4" key="3">
    <citation type="submission" date="2023-05" db="EMBL/GenBank/DDBJ databases">
        <title>Complete genome sequence of Bacillus subtilis SRCM117797 isolated from Soybean paste.</title>
        <authorList>
            <person name="Abraha H.B."/>
            <person name="Kim K.-P."/>
            <person name="Ryu M.-S."/>
            <person name="Jeong D.-Y."/>
        </authorList>
    </citation>
    <scope>NUCLEOTIDE SEQUENCE</scope>
    <source>
        <strain evidence="4">SRCM117797</strain>
    </source>
</reference>
<dbReference type="Proteomes" id="UP000032247">
    <property type="component" value="Unassembled WGS sequence"/>
</dbReference>
<dbReference type="EMBL" id="CP125292">
    <property type="protein sequence ID" value="WHM20662.1"/>
    <property type="molecule type" value="Genomic_DNA"/>
</dbReference>
<dbReference type="PATRIC" id="fig|1423.167.peg.554"/>
<proteinExistence type="predicted"/>
<protein>
    <submittedName>
        <fullName evidence="2">Uncharacterized protein</fullName>
    </submittedName>
</protein>
<dbReference type="Proteomes" id="UP001214898">
    <property type="component" value="Chromosome"/>
</dbReference>
<reference evidence="2 5" key="1">
    <citation type="submission" date="2014-12" db="EMBL/GenBank/DDBJ databases">
        <title>Comparative genome analysis of Bacillus coagulans HM-08, Clostridium butyricum HM-68, Bacillus subtilis HM-66 and Bacillus licheniformis BL-09.</title>
        <authorList>
            <person name="Zhang H."/>
        </authorList>
    </citation>
    <scope>NUCLEOTIDE SEQUENCE [LARGE SCALE GENOMIC DNA]</scope>
    <source>
        <strain evidence="2 5">HM-66</strain>
    </source>
</reference>
<accession>A0A0C3JLV5</accession>
<evidence type="ECO:0000313" key="4">
    <source>
        <dbReference type="EMBL" id="WHM20662.1"/>
    </source>
</evidence>
<keyword evidence="1" id="KW-0812">Transmembrane</keyword>
<evidence type="ECO:0000313" key="3">
    <source>
        <dbReference type="EMBL" id="WEY84346.1"/>
    </source>
</evidence>
<dbReference type="InterPro" id="IPR058724">
    <property type="entry name" value="YhzF"/>
</dbReference>
<sequence>MSVFLIVLSCITLAFASGAVYYIRLLSQAASYPPKRVIRQKALVCSTGTAFTLCLIFFTKLLA</sequence>
<keyword evidence="1" id="KW-1133">Transmembrane helix</keyword>
<keyword evidence="1" id="KW-0472">Membrane</keyword>
<dbReference type="EMBL" id="JXBC01000002">
    <property type="protein sequence ID" value="KIU11945.1"/>
    <property type="molecule type" value="Genomic_DNA"/>
</dbReference>
<dbReference type="EMBL" id="CP120576">
    <property type="protein sequence ID" value="WEY84346.1"/>
    <property type="molecule type" value="Genomic_DNA"/>
</dbReference>
<organism evidence="2 5">
    <name type="scientific">Bacillus subtilis</name>
    <dbReference type="NCBI Taxonomy" id="1423"/>
    <lineage>
        <taxon>Bacteria</taxon>
        <taxon>Bacillati</taxon>
        <taxon>Bacillota</taxon>
        <taxon>Bacilli</taxon>
        <taxon>Bacillales</taxon>
        <taxon>Bacillaceae</taxon>
        <taxon>Bacillus</taxon>
    </lineage>
</organism>
<evidence type="ECO:0000313" key="5">
    <source>
        <dbReference type="Proteomes" id="UP000032247"/>
    </source>
</evidence>
<dbReference type="Pfam" id="PF26302">
    <property type="entry name" value="YhzF"/>
    <property type="match status" value="1"/>
</dbReference>
<dbReference type="AlphaFoldDB" id="A0A0C3JLV5"/>
<reference evidence="3" key="2">
    <citation type="submission" date="2023-03" db="EMBL/GenBank/DDBJ databases">
        <title>Complete genome sequences of 52 Bacillus and Priestia strains isolated from West-African fermentations and 26 reference strains from the DSMZ collection.</title>
        <authorList>
            <person name="Wiedenbein E.S."/>
            <person name="Canoy T.S."/>
            <person name="Hui Y."/>
            <person name="Parkouda C."/>
            <person name="Dawende C."/>
            <person name="Ametefe E."/>
            <person name="Jespersen L."/>
            <person name="Nielsen D.S."/>
        </authorList>
    </citation>
    <scope>NUCLEOTIDE SEQUENCE</scope>
    <source>
        <strain evidence="3">PRO56</strain>
    </source>
</reference>
<feature type="transmembrane region" description="Helical" evidence="1">
    <location>
        <begin position="42"/>
        <end position="62"/>
    </location>
</feature>
<evidence type="ECO:0000313" key="2">
    <source>
        <dbReference type="EMBL" id="KIU11945.1"/>
    </source>
</evidence>
<dbReference type="Proteomes" id="UP001229422">
    <property type="component" value="Chromosome"/>
</dbReference>
<gene>
    <name evidence="3" type="ORF">P5633_18910</name>
    <name evidence="4" type="ORF">QL281_17925</name>
    <name evidence="2" type="ORF">SC09_Contig19orf00243</name>
</gene>
<dbReference type="RefSeq" id="WP_024571664.1">
    <property type="nucleotide sequence ID" value="NZ_BDCV01000001.1"/>
</dbReference>
<name>A0A0C3JLV5_BACIU</name>